<evidence type="ECO:0000313" key="2">
    <source>
        <dbReference type="Proteomes" id="UP000321223"/>
    </source>
</evidence>
<accession>A0A510PQ01</accession>
<dbReference type="Proteomes" id="UP000321223">
    <property type="component" value="Unassembled WGS sequence"/>
</dbReference>
<protein>
    <submittedName>
        <fullName evidence="1">Uncharacterized protein</fullName>
    </submittedName>
</protein>
<sequence length="55" mass="6391">MEPIPEPQNNSEQKITIFDRIQQTLNRFQLPSPPAETDIELPILDPELFTNIDRS</sequence>
<evidence type="ECO:0000313" key="1">
    <source>
        <dbReference type="EMBL" id="GCA95937.1"/>
    </source>
</evidence>
<name>A0A510PQ01_MICAE</name>
<comment type="caution">
    <text evidence="1">The sequence shown here is derived from an EMBL/GenBank/DDBJ whole genome shotgun (WGS) entry which is preliminary data.</text>
</comment>
<dbReference type="AlphaFoldDB" id="A0A510PQ01"/>
<organism evidence="1 2">
    <name type="scientific">Microcystis aeruginosa 11-30S32</name>
    <dbReference type="NCBI Taxonomy" id="2358142"/>
    <lineage>
        <taxon>Bacteria</taxon>
        <taxon>Bacillati</taxon>
        <taxon>Cyanobacteriota</taxon>
        <taxon>Cyanophyceae</taxon>
        <taxon>Oscillatoriophycideae</taxon>
        <taxon>Chroococcales</taxon>
        <taxon>Microcystaceae</taxon>
        <taxon>Microcystis</taxon>
    </lineage>
</organism>
<reference evidence="1 2" key="1">
    <citation type="journal article" date="2019" name="Appl. Environ. Microbiol.">
        <title>Co-occurrence of broad and narrow host-range viruses infecting the toxic bloom-forming cyanobacterium Microcystis aeruginosa.</title>
        <authorList>
            <person name="Morimoto D."/>
            <person name="Tominaga K."/>
            <person name="Nishimura Y."/>
            <person name="Yoshida N."/>
            <person name="Kimura S."/>
            <person name="Sako Y."/>
            <person name="Yoshida T."/>
        </authorList>
    </citation>
    <scope>NUCLEOTIDE SEQUENCE [LARGE SCALE GENOMIC DNA]</scope>
    <source>
        <strain evidence="1 2">11-30S32</strain>
    </source>
</reference>
<dbReference type="EMBL" id="BHVU01000527">
    <property type="protein sequence ID" value="GCA95937.1"/>
    <property type="molecule type" value="Genomic_DNA"/>
</dbReference>
<proteinExistence type="predicted"/>
<gene>
    <name evidence="1" type="ORF">MAE30S32_45890</name>
</gene>